<dbReference type="PROSITE" id="PS50090">
    <property type="entry name" value="MYB_LIKE"/>
    <property type="match status" value="3"/>
</dbReference>
<dbReference type="EMBL" id="KZ454991">
    <property type="protein sequence ID" value="PKI83384.1"/>
    <property type="molecule type" value="Genomic_DNA"/>
</dbReference>
<dbReference type="SMART" id="SM00717">
    <property type="entry name" value="SANT"/>
    <property type="match status" value="3"/>
</dbReference>
<dbReference type="PANTHER" id="PTHR46621:SF1">
    <property type="entry name" value="SNRNA-ACTIVATING PROTEIN COMPLEX SUBUNIT 4"/>
    <property type="match status" value="1"/>
</dbReference>
<name>A0A2N1JA14_9BASI</name>
<protein>
    <recommendedName>
        <fullName evidence="9">Bas1p</fullName>
    </recommendedName>
</protein>
<dbReference type="InterPro" id="IPR017930">
    <property type="entry name" value="Myb_dom"/>
</dbReference>
<keyword evidence="1" id="KW-0805">Transcription regulation</keyword>
<sequence>MHPPQDAKRARVRVMEQLQDQIRHLHALSVAHGRDQQAALHALDVEQNAVDEALARIEMDALPVPAQGEGMLLRSEAHVRYSLSNVCASLSTIPLLAVHAMERRRTRALLSAPHWSAQDVENLRIAVECERTRAETLRQSPALDWDAVSTHVPHHTASDCRTRWTFHEQPSLNHARWSGTEKKALLAHAAPEDPGFSWVGAASVLHTGRTGYSALETYQRNTKPTVAWSPSLDDALLATAKQVGPDWRNVARSMGFPVSYASVCHQRHSKLKASGLVLGRWGSTEDAALRAAVAAHGTDWKRVEIEVPGRSGQQCRERWVGRLANIPEGETQATRRAWLPEEDARLRACVHRCKTWVEVARYVGKRSDKMVRYKATDIRYASDGCY</sequence>
<feature type="domain" description="HTH myb-type" evidence="6">
    <location>
        <begin position="279"/>
        <end position="327"/>
    </location>
</feature>
<accession>A0A2N1JA14</accession>
<gene>
    <name evidence="7" type="ORF">MVES_002598</name>
</gene>
<evidence type="ECO:0008006" key="9">
    <source>
        <dbReference type="Google" id="ProtNLM"/>
    </source>
</evidence>
<evidence type="ECO:0000256" key="2">
    <source>
        <dbReference type="ARBA" id="ARBA00023125"/>
    </source>
</evidence>
<keyword evidence="2" id="KW-0238">DNA-binding</keyword>
<keyword evidence="3" id="KW-0804">Transcription</keyword>
<dbReference type="Proteomes" id="UP000232875">
    <property type="component" value="Unassembled WGS sequence"/>
</dbReference>
<dbReference type="CDD" id="cd00167">
    <property type="entry name" value="SANT"/>
    <property type="match status" value="3"/>
</dbReference>
<dbReference type="GO" id="GO:0042796">
    <property type="term" value="P:snRNA transcription by RNA polymerase III"/>
    <property type="evidence" value="ECO:0007669"/>
    <property type="project" value="TreeGrafter"/>
</dbReference>
<dbReference type="PANTHER" id="PTHR46621">
    <property type="entry name" value="SNRNA-ACTIVATING PROTEIN COMPLEX SUBUNIT 4"/>
    <property type="match status" value="1"/>
</dbReference>
<feature type="domain" description="Myb-like" evidence="5">
    <location>
        <begin position="279"/>
        <end position="323"/>
    </location>
</feature>
<dbReference type="STRING" id="2020962.A0A2N1JA14"/>
<evidence type="ECO:0000256" key="4">
    <source>
        <dbReference type="ARBA" id="ARBA00023242"/>
    </source>
</evidence>
<dbReference type="InterPro" id="IPR001005">
    <property type="entry name" value="SANT/Myb"/>
</dbReference>
<evidence type="ECO:0000259" key="6">
    <source>
        <dbReference type="PROSITE" id="PS51294"/>
    </source>
</evidence>
<feature type="domain" description="Myb-like" evidence="5">
    <location>
        <begin position="330"/>
        <end position="379"/>
    </location>
</feature>
<dbReference type="AlphaFoldDB" id="A0A2N1JA14"/>
<dbReference type="Gene3D" id="1.10.10.60">
    <property type="entry name" value="Homeodomain-like"/>
    <property type="match status" value="3"/>
</dbReference>
<evidence type="ECO:0000256" key="3">
    <source>
        <dbReference type="ARBA" id="ARBA00023163"/>
    </source>
</evidence>
<feature type="domain" description="Myb-like" evidence="5">
    <location>
        <begin position="115"/>
        <end position="168"/>
    </location>
</feature>
<dbReference type="PROSITE" id="PS51294">
    <property type="entry name" value="HTH_MYB"/>
    <property type="match status" value="2"/>
</dbReference>
<dbReference type="OrthoDB" id="2143914at2759"/>
<dbReference type="InterPro" id="IPR009057">
    <property type="entry name" value="Homeodomain-like_sf"/>
</dbReference>
<dbReference type="SUPFAM" id="SSF46689">
    <property type="entry name" value="Homeodomain-like"/>
    <property type="match status" value="2"/>
</dbReference>
<reference evidence="7 8" key="1">
    <citation type="submission" date="2017-10" db="EMBL/GenBank/DDBJ databases">
        <title>A novel species of cold-tolerant Malassezia isolated from bats.</title>
        <authorList>
            <person name="Lorch J.M."/>
            <person name="Palmer J.M."/>
            <person name="Vanderwolf K.J."/>
            <person name="Schmidt K.Z."/>
            <person name="Verant M.L."/>
            <person name="Weller T.J."/>
            <person name="Blehert D.S."/>
        </authorList>
    </citation>
    <scope>NUCLEOTIDE SEQUENCE [LARGE SCALE GENOMIC DNA]</scope>
    <source>
        <strain evidence="7 8">NWHC:44797-103</strain>
    </source>
</reference>
<evidence type="ECO:0000259" key="5">
    <source>
        <dbReference type="PROSITE" id="PS50090"/>
    </source>
</evidence>
<keyword evidence="4" id="KW-0539">Nucleus</keyword>
<feature type="domain" description="HTH myb-type" evidence="6">
    <location>
        <begin position="335"/>
        <end position="383"/>
    </location>
</feature>
<evidence type="ECO:0000313" key="7">
    <source>
        <dbReference type="EMBL" id="PKI83384.1"/>
    </source>
</evidence>
<dbReference type="GO" id="GO:0042795">
    <property type="term" value="P:snRNA transcription by RNA polymerase II"/>
    <property type="evidence" value="ECO:0007669"/>
    <property type="project" value="TreeGrafter"/>
</dbReference>
<evidence type="ECO:0000313" key="8">
    <source>
        <dbReference type="Proteomes" id="UP000232875"/>
    </source>
</evidence>
<evidence type="ECO:0000256" key="1">
    <source>
        <dbReference type="ARBA" id="ARBA00023015"/>
    </source>
</evidence>
<dbReference type="GO" id="GO:0000978">
    <property type="term" value="F:RNA polymerase II cis-regulatory region sequence-specific DNA binding"/>
    <property type="evidence" value="ECO:0007669"/>
    <property type="project" value="TreeGrafter"/>
</dbReference>
<organism evidence="7 8">
    <name type="scientific">Malassezia vespertilionis</name>
    <dbReference type="NCBI Taxonomy" id="2020962"/>
    <lineage>
        <taxon>Eukaryota</taxon>
        <taxon>Fungi</taxon>
        <taxon>Dikarya</taxon>
        <taxon>Basidiomycota</taxon>
        <taxon>Ustilaginomycotina</taxon>
        <taxon>Malasseziomycetes</taxon>
        <taxon>Malasseziales</taxon>
        <taxon>Malasseziaceae</taxon>
        <taxon>Malassezia</taxon>
    </lineage>
</organism>
<keyword evidence="8" id="KW-1185">Reference proteome</keyword>
<proteinExistence type="predicted"/>
<dbReference type="GO" id="GO:0019185">
    <property type="term" value="C:snRNA-activating protein complex"/>
    <property type="evidence" value="ECO:0007669"/>
    <property type="project" value="TreeGrafter"/>
</dbReference>
<dbReference type="InterPro" id="IPR051575">
    <property type="entry name" value="Myb-like_DNA-bd"/>
</dbReference>
<dbReference type="GO" id="GO:0001006">
    <property type="term" value="F:RNA polymerase III type 3 promoter sequence-specific DNA binding"/>
    <property type="evidence" value="ECO:0007669"/>
    <property type="project" value="TreeGrafter"/>
</dbReference>
<dbReference type="Pfam" id="PF00249">
    <property type="entry name" value="Myb_DNA-binding"/>
    <property type="match status" value="2"/>
</dbReference>